<feature type="region of interest" description="Disordered" evidence="5">
    <location>
        <begin position="211"/>
        <end position="240"/>
    </location>
</feature>
<gene>
    <name evidence="6" type="ORF">BU16DRAFT_619670</name>
</gene>
<dbReference type="Pfam" id="PF13637">
    <property type="entry name" value="Ank_4"/>
    <property type="match status" value="1"/>
</dbReference>
<dbReference type="Pfam" id="PF12796">
    <property type="entry name" value="Ank_2"/>
    <property type="match status" value="2"/>
</dbReference>
<dbReference type="OrthoDB" id="5431422at2759"/>
<proteinExistence type="predicted"/>
<organism evidence="6 7">
    <name type="scientific">Lophium mytilinum</name>
    <dbReference type="NCBI Taxonomy" id="390894"/>
    <lineage>
        <taxon>Eukaryota</taxon>
        <taxon>Fungi</taxon>
        <taxon>Dikarya</taxon>
        <taxon>Ascomycota</taxon>
        <taxon>Pezizomycotina</taxon>
        <taxon>Dothideomycetes</taxon>
        <taxon>Pleosporomycetidae</taxon>
        <taxon>Mytilinidiales</taxon>
        <taxon>Mytilinidiaceae</taxon>
        <taxon>Lophium</taxon>
    </lineage>
</organism>
<feature type="repeat" description="ANK" evidence="3">
    <location>
        <begin position="493"/>
        <end position="525"/>
    </location>
</feature>
<keyword evidence="1" id="KW-0677">Repeat</keyword>
<keyword evidence="2 3" id="KW-0040">ANK repeat</keyword>
<dbReference type="EMBL" id="MU004192">
    <property type="protein sequence ID" value="KAF2493332.1"/>
    <property type="molecule type" value="Genomic_DNA"/>
</dbReference>
<feature type="repeat" description="ANK" evidence="3">
    <location>
        <begin position="388"/>
        <end position="420"/>
    </location>
</feature>
<evidence type="ECO:0000256" key="1">
    <source>
        <dbReference type="ARBA" id="ARBA00022737"/>
    </source>
</evidence>
<evidence type="ECO:0000256" key="5">
    <source>
        <dbReference type="SAM" id="MobiDB-lite"/>
    </source>
</evidence>
<feature type="coiled-coil region" evidence="4">
    <location>
        <begin position="715"/>
        <end position="742"/>
    </location>
</feature>
<dbReference type="PANTHER" id="PTHR24198:SF165">
    <property type="entry name" value="ANKYRIN REPEAT-CONTAINING PROTEIN-RELATED"/>
    <property type="match status" value="1"/>
</dbReference>
<name>A0A6A6QM49_9PEZI</name>
<dbReference type="PANTHER" id="PTHR24198">
    <property type="entry name" value="ANKYRIN REPEAT AND PROTEIN KINASE DOMAIN-CONTAINING PROTEIN"/>
    <property type="match status" value="1"/>
</dbReference>
<evidence type="ECO:0000313" key="7">
    <source>
        <dbReference type="Proteomes" id="UP000799750"/>
    </source>
</evidence>
<sequence length="757" mass="84741">MADPLSFTASLIAIGTLAVHVSKLVKHALHASDEVLVLEDELEDVKALTKQLETLCQEQWPVEHQATVDEAKHILDDVIKKRLQNLQDYFAKHFRGTKVKVKKNITWAVLRRKINVEREGLRSGKKRLLNIFHILNSSSTRHLSFQATKISLDVEHIQDSQDRSYQDIVARLKQCLGPIDNIQASSKQVAEIMQLMQRVQIGVDELNGKLAQGSDDARKRPNPEPAHNIPKAKPTALTTPSPDWQQAYQLVSCVLEGRESKCALWCTCACHSSRKHLSLPTNLERLTGQLLIGFSVHPWLRPRCNLQSCKRSSEARVRLRYRFPAWWFLAYSVTLQAQTKDLGIVLRFPQVRSCDADVFEMVAHGRLDAIKSAFASKAASIYDTEDTGGHTLLHRALITKNVDMIEFLLKQGADTLAVNQKKNSSADIFWRSVLSNGLPEAAYGRLAAHFTDTTFIEDGGYTIIHKIIFGQSKSNLDQMLRDLPHLVNQQDAYGLAPLHWAATRGDVQSISTLLEHHAEVDIVERGGSTPLIWGIDSANPDVTRRLLKAGADPDHASNIWLDRAIHIACHEERFHCQVPVLLEYGVDASASSRLRDSPLEFAASRDFAVTVEALFKATAPLKHTKAVIAAVKNNALQSLRKLMELGADCLGVDASGKTVLHHAALHGIDPTIRLLALYKRKLPRQTADNNGRFPIDYAAERSASELSRTVVESLFEIEEEELVELEEVIRQEARDEDEDEDESEIEFEDAVQELVAL</sequence>
<keyword evidence="7" id="KW-1185">Reference proteome</keyword>
<dbReference type="InterPro" id="IPR036770">
    <property type="entry name" value="Ankyrin_rpt-contain_sf"/>
</dbReference>
<dbReference type="AlphaFoldDB" id="A0A6A6QM49"/>
<evidence type="ECO:0000313" key="6">
    <source>
        <dbReference type="EMBL" id="KAF2493332.1"/>
    </source>
</evidence>
<feature type="repeat" description="ANK" evidence="3">
    <location>
        <begin position="526"/>
        <end position="558"/>
    </location>
</feature>
<dbReference type="PROSITE" id="PS50297">
    <property type="entry name" value="ANK_REP_REGION"/>
    <property type="match status" value="2"/>
</dbReference>
<evidence type="ECO:0000256" key="3">
    <source>
        <dbReference type="PROSITE-ProRule" id="PRU00023"/>
    </source>
</evidence>
<dbReference type="InterPro" id="IPR002110">
    <property type="entry name" value="Ankyrin_rpt"/>
</dbReference>
<dbReference type="SMART" id="SM00248">
    <property type="entry name" value="ANK"/>
    <property type="match status" value="5"/>
</dbReference>
<evidence type="ECO:0000256" key="2">
    <source>
        <dbReference type="ARBA" id="ARBA00023043"/>
    </source>
</evidence>
<keyword evidence="4" id="KW-0175">Coiled coil</keyword>
<accession>A0A6A6QM49</accession>
<dbReference type="Gene3D" id="1.25.40.20">
    <property type="entry name" value="Ankyrin repeat-containing domain"/>
    <property type="match status" value="3"/>
</dbReference>
<protein>
    <submittedName>
        <fullName evidence="6">Ankyrin</fullName>
    </submittedName>
</protein>
<dbReference type="SUPFAM" id="SSF48403">
    <property type="entry name" value="Ankyrin repeat"/>
    <property type="match status" value="1"/>
</dbReference>
<dbReference type="PROSITE" id="PS50088">
    <property type="entry name" value="ANK_REPEAT"/>
    <property type="match status" value="3"/>
</dbReference>
<dbReference type="Proteomes" id="UP000799750">
    <property type="component" value="Unassembled WGS sequence"/>
</dbReference>
<evidence type="ECO:0000256" key="4">
    <source>
        <dbReference type="SAM" id="Coils"/>
    </source>
</evidence>
<reference evidence="6" key="1">
    <citation type="journal article" date="2020" name="Stud. Mycol.">
        <title>101 Dothideomycetes genomes: a test case for predicting lifestyles and emergence of pathogens.</title>
        <authorList>
            <person name="Haridas S."/>
            <person name="Albert R."/>
            <person name="Binder M."/>
            <person name="Bloem J."/>
            <person name="Labutti K."/>
            <person name="Salamov A."/>
            <person name="Andreopoulos B."/>
            <person name="Baker S."/>
            <person name="Barry K."/>
            <person name="Bills G."/>
            <person name="Bluhm B."/>
            <person name="Cannon C."/>
            <person name="Castanera R."/>
            <person name="Culley D."/>
            <person name="Daum C."/>
            <person name="Ezra D."/>
            <person name="Gonzalez J."/>
            <person name="Henrissat B."/>
            <person name="Kuo A."/>
            <person name="Liang C."/>
            <person name="Lipzen A."/>
            <person name="Lutzoni F."/>
            <person name="Magnuson J."/>
            <person name="Mondo S."/>
            <person name="Nolan M."/>
            <person name="Ohm R."/>
            <person name="Pangilinan J."/>
            <person name="Park H.-J."/>
            <person name="Ramirez L."/>
            <person name="Alfaro M."/>
            <person name="Sun H."/>
            <person name="Tritt A."/>
            <person name="Yoshinaga Y."/>
            <person name="Zwiers L.-H."/>
            <person name="Turgeon B."/>
            <person name="Goodwin S."/>
            <person name="Spatafora J."/>
            <person name="Crous P."/>
            <person name="Grigoriev I."/>
        </authorList>
    </citation>
    <scope>NUCLEOTIDE SEQUENCE</scope>
    <source>
        <strain evidence="6">CBS 269.34</strain>
    </source>
</reference>